<dbReference type="InterPro" id="IPR028942">
    <property type="entry name" value="WHIM1_dom"/>
</dbReference>
<dbReference type="InterPro" id="IPR001356">
    <property type="entry name" value="HD"/>
</dbReference>
<dbReference type="GO" id="GO:0000978">
    <property type="term" value="F:RNA polymerase II cis-regulatory region sequence-specific DNA binding"/>
    <property type="evidence" value="ECO:0000318"/>
    <property type="project" value="GO_Central"/>
</dbReference>
<dbReference type="PROSITE" id="PS50827">
    <property type="entry name" value="DDT"/>
    <property type="match status" value="1"/>
</dbReference>
<dbReference type="InterPro" id="IPR044977">
    <property type="entry name" value="RLT1-3"/>
</dbReference>
<evidence type="ECO:0000313" key="10">
    <source>
        <dbReference type="RefSeq" id="XP_021866724.1"/>
    </source>
</evidence>
<dbReference type="GeneID" id="110805428"/>
<dbReference type="Pfam" id="PF15612">
    <property type="entry name" value="WHIM1"/>
    <property type="match status" value="1"/>
</dbReference>
<dbReference type="RefSeq" id="XP_021866724.1">
    <property type="nucleotide sequence ID" value="XM_022011032.2"/>
</dbReference>
<keyword evidence="9" id="KW-1185">Reference proteome</keyword>
<dbReference type="SMART" id="SM00389">
    <property type="entry name" value="HOX"/>
    <property type="match status" value="1"/>
</dbReference>
<feature type="compositionally biased region" description="Polar residues" evidence="6">
    <location>
        <begin position="674"/>
        <end position="685"/>
    </location>
</feature>
<dbReference type="PROSITE" id="PS50071">
    <property type="entry name" value="HOMEOBOX_2"/>
    <property type="match status" value="1"/>
</dbReference>
<reference evidence="9" key="1">
    <citation type="journal article" date="2021" name="Nat. Commun.">
        <title>Genomic analyses provide insights into spinach domestication and the genetic basis of agronomic traits.</title>
        <authorList>
            <person name="Cai X."/>
            <person name="Sun X."/>
            <person name="Xu C."/>
            <person name="Sun H."/>
            <person name="Wang X."/>
            <person name="Ge C."/>
            <person name="Zhang Z."/>
            <person name="Wang Q."/>
            <person name="Fei Z."/>
            <person name="Jiao C."/>
            <person name="Wang Q."/>
        </authorList>
    </citation>
    <scope>NUCLEOTIDE SEQUENCE [LARGE SCALE GENOMIC DNA]</scope>
    <source>
        <strain evidence="9">cv. Varoflay</strain>
    </source>
</reference>
<feature type="DNA-binding region" description="Homeobox" evidence="4">
    <location>
        <begin position="49"/>
        <end position="98"/>
    </location>
</feature>
<dbReference type="Pfam" id="PF05066">
    <property type="entry name" value="HARE-HTH"/>
    <property type="match status" value="1"/>
</dbReference>
<dbReference type="OrthoDB" id="6159439at2759"/>
<evidence type="ECO:0000256" key="2">
    <source>
        <dbReference type="ARBA" id="ARBA00023163"/>
    </source>
</evidence>
<accession>A0A9R0KCM9</accession>
<feature type="compositionally biased region" description="Acidic residues" evidence="6">
    <location>
        <begin position="634"/>
        <end position="643"/>
    </location>
</feature>
<keyword evidence="2" id="KW-0804">Transcription</keyword>
<organism evidence="9 10">
    <name type="scientific">Spinacia oleracea</name>
    <name type="common">Spinach</name>
    <dbReference type="NCBI Taxonomy" id="3562"/>
    <lineage>
        <taxon>Eukaryota</taxon>
        <taxon>Viridiplantae</taxon>
        <taxon>Streptophyta</taxon>
        <taxon>Embryophyta</taxon>
        <taxon>Tracheophyta</taxon>
        <taxon>Spermatophyta</taxon>
        <taxon>Magnoliopsida</taxon>
        <taxon>eudicotyledons</taxon>
        <taxon>Gunneridae</taxon>
        <taxon>Pentapetalae</taxon>
        <taxon>Caryophyllales</taxon>
        <taxon>Chenopodiaceae</taxon>
        <taxon>Chenopodioideae</taxon>
        <taxon>Anserineae</taxon>
        <taxon>Spinacia</taxon>
    </lineage>
</organism>
<dbReference type="CDD" id="cd00086">
    <property type="entry name" value="homeodomain"/>
    <property type="match status" value="1"/>
</dbReference>
<dbReference type="Pfam" id="PF00046">
    <property type="entry name" value="Homeodomain"/>
    <property type="match status" value="1"/>
</dbReference>
<protein>
    <submittedName>
        <fullName evidence="10">Homeobox-DDT domain protein RLT3 isoform X1</fullName>
    </submittedName>
</protein>
<dbReference type="GO" id="GO:0000981">
    <property type="term" value="F:DNA-binding transcription factor activity, RNA polymerase II-specific"/>
    <property type="evidence" value="ECO:0000318"/>
    <property type="project" value="GO_Central"/>
</dbReference>
<evidence type="ECO:0000259" key="7">
    <source>
        <dbReference type="PROSITE" id="PS50071"/>
    </source>
</evidence>
<dbReference type="PANTHER" id="PTHR36968:SF8">
    <property type="entry name" value="HOMEOBOX-DDT DOMAIN PROTEIN RLT3 ISOFORM X1"/>
    <property type="match status" value="1"/>
</dbReference>
<dbReference type="Proteomes" id="UP000813463">
    <property type="component" value="Chromosome 4"/>
</dbReference>
<proteinExistence type="predicted"/>
<dbReference type="GO" id="GO:0006357">
    <property type="term" value="P:regulation of transcription by RNA polymerase II"/>
    <property type="evidence" value="ECO:0000318"/>
    <property type="project" value="GO_Central"/>
</dbReference>
<feature type="region of interest" description="Disordered" evidence="6">
    <location>
        <begin position="94"/>
        <end position="140"/>
    </location>
</feature>
<feature type="compositionally biased region" description="Polar residues" evidence="6">
    <location>
        <begin position="651"/>
        <end position="666"/>
    </location>
</feature>
<evidence type="ECO:0000256" key="6">
    <source>
        <dbReference type="SAM" id="MobiDB-lite"/>
    </source>
</evidence>
<dbReference type="SMART" id="SM00571">
    <property type="entry name" value="DDT"/>
    <property type="match status" value="1"/>
</dbReference>
<feature type="region of interest" description="Disordered" evidence="6">
    <location>
        <begin position="632"/>
        <end position="686"/>
    </location>
</feature>
<dbReference type="InterPro" id="IPR018501">
    <property type="entry name" value="DDT_dom"/>
</dbReference>
<dbReference type="KEGG" id="soe:110805428"/>
<dbReference type="GO" id="GO:0005667">
    <property type="term" value="C:transcription regulator complex"/>
    <property type="evidence" value="ECO:0000318"/>
    <property type="project" value="GO_Central"/>
</dbReference>
<dbReference type="InterPro" id="IPR028941">
    <property type="entry name" value="WHIM2_dom"/>
</dbReference>
<evidence type="ECO:0000259" key="8">
    <source>
        <dbReference type="PROSITE" id="PS50827"/>
    </source>
</evidence>
<dbReference type="Gene3D" id="1.10.10.60">
    <property type="entry name" value="Homeodomain-like"/>
    <property type="match status" value="1"/>
</dbReference>
<dbReference type="InterPro" id="IPR007759">
    <property type="entry name" value="Asxl_HARE-HTH"/>
</dbReference>
<feature type="region of interest" description="Disordered" evidence="6">
    <location>
        <begin position="245"/>
        <end position="322"/>
    </location>
</feature>
<dbReference type="GO" id="GO:0005634">
    <property type="term" value="C:nucleus"/>
    <property type="evidence" value="ECO:0000318"/>
    <property type="project" value="GO_Central"/>
</dbReference>
<keyword evidence="3 4" id="KW-0539">Nucleus</keyword>
<keyword evidence="4 5" id="KW-0238">DNA-binding</keyword>
<dbReference type="Pfam" id="PF15613">
    <property type="entry name" value="WSD"/>
    <property type="match status" value="1"/>
</dbReference>
<evidence type="ECO:0000256" key="3">
    <source>
        <dbReference type="ARBA" id="ARBA00023242"/>
    </source>
</evidence>
<dbReference type="Pfam" id="PF02791">
    <property type="entry name" value="DDT"/>
    <property type="match status" value="1"/>
</dbReference>
<dbReference type="PANTHER" id="PTHR36968">
    <property type="entry name" value="HOMEOBOX-DDT DOMAIN PROTEIN RLT2"/>
    <property type="match status" value="1"/>
</dbReference>
<evidence type="ECO:0000256" key="1">
    <source>
        <dbReference type="ARBA" id="ARBA00004123"/>
    </source>
</evidence>
<dbReference type="SUPFAM" id="SSF46689">
    <property type="entry name" value="Homeodomain-like"/>
    <property type="match status" value="1"/>
</dbReference>
<dbReference type="InterPro" id="IPR009057">
    <property type="entry name" value="Homeodomain-like_sf"/>
</dbReference>
<keyword evidence="4 5" id="KW-0371">Homeobox</keyword>
<feature type="domain" description="DDT" evidence="8">
    <location>
        <begin position="415"/>
        <end position="474"/>
    </location>
</feature>
<evidence type="ECO:0000313" key="9">
    <source>
        <dbReference type="Proteomes" id="UP000813463"/>
    </source>
</evidence>
<feature type="domain" description="Homeobox" evidence="7">
    <location>
        <begin position="47"/>
        <end position="97"/>
    </location>
</feature>
<comment type="subcellular location">
    <subcellularLocation>
        <location evidence="1 4 5">Nucleus</location>
    </subcellularLocation>
</comment>
<evidence type="ECO:0000256" key="4">
    <source>
        <dbReference type="PROSITE-ProRule" id="PRU00108"/>
    </source>
</evidence>
<name>A0A9R0KCM9_SPIOL</name>
<evidence type="ECO:0000256" key="5">
    <source>
        <dbReference type="RuleBase" id="RU000682"/>
    </source>
</evidence>
<sequence>MATTHLLRHYHGPLTISPTTSLTDFVINNNNGDDNDDDVGFNLLRKTPLQLQTLENLFSDDKNPTQSRLEDYASALGLTCEQVRRWFIERRRRDKQDAARNIQGGNGSAQRTDKGKSKMKKKKNLSSLEPGEHGSCTRKPGLVQDMLYSPDYIFMKIFRKDGPPLGVEFDPLPDTVFQGSNGIAGSRCCEAASQGEQRAFKRRKVTKSSVLDTEQCSRMKIPMKKHGKGKGLMSVLQLVNSHAPFRDNDGALKRGKMLPRKNSQPGKRHGMGKGFMTASQLANPDSKRRTQRRKPTAQVRRSGNKVQEKKKPPPRRKKVESIQKEIQKAQRNCCKIALDLSRYDENLCSFSAKADDEELELRELQAGPNPLTCGGHFANVGNGCCSLCKGLLPKFPPDALRMRKPLCMHPWNSSLELEKKLFKVFHFLYTYAAILDLCPFNLDEFAEAFCDKDSSLLGKLHVCLLGLLLSDIQKEISYGTSIHSNKNGMFLNLLRMAGTQDYAVNLWKTSLNPLTWTEILRQILVTAGFGSKDSNQSKGCLPKESDHMARCGFHPDTLKGTLFSILFEQKNKGMKVNELAKYSQIVDLNLEKTDDELEDSICSILASDITLFEKISSSTYRLRLTSIMKKDEDTLSDNDDNGSIDDGSRSFHSTNAECDSGISSSRPDMGHQYPENNPSSLSSVIDESHPGESWLLGLMEGEYSDLSIEEKLNTLLALVDLVSAGSSIKMEDPSAAIADCVPRTYQHGSGGKIKRSTVQRPSLHISSCGDDRENGRFSSAFYAVDSSVVLSMMSEECRYSGKKKGSNGAGNGDDLHPIQSIFLGSDRRYNRYWLFLGPCDADDPGHKRVYVESSDDGQWQVIDSEEALCDLLDSLNDQGRREAVLLASLEKRMPFLVEEMLSRIPIDISGSQSAQSGLSEIDRINEDSPSPISDIDNLSLGETLFNAVTSSDAAPFIVGKKAEQQKQKYERLQAYDSWIWNDFYSILHAVKHGKRSFFDSWTRCGSCNDLYWRDERHCKTCHTTFELDLDLEEKYAIHVATCHAPEDADICPMHKVLPSKLQALKAAIHVIELIMPESALIGGWKKSAYKLWVRRLRRTSSLHEFLQVLGDFVGSLNVDWVSQFTATHKCKYTIEDFVAEFQTMPQTSSAVALWLVKLDAMIALQLDEKIVETAKGQNLVAAPVMVSVDDDD</sequence>
<dbReference type="AlphaFoldDB" id="A0A9R0KCM9"/>
<reference evidence="10" key="2">
    <citation type="submission" date="2025-08" db="UniProtKB">
        <authorList>
            <consortium name="RefSeq"/>
        </authorList>
    </citation>
    <scope>IDENTIFICATION</scope>
    <source>
        <tissue evidence="10">Leaf</tissue>
    </source>
</reference>
<gene>
    <name evidence="10" type="primary">LOC110805428</name>
</gene>